<evidence type="ECO:0000313" key="1">
    <source>
        <dbReference type="EMBL" id="MBB6498845.1"/>
    </source>
</evidence>
<dbReference type="Proteomes" id="UP000521017">
    <property type="component" value="Unassembled WGS sequence"/>
</dbReference>
<dbReference type="GO" id="GO:0005975">
    <property type="term" value="P:carbohydrate metabolic process"/>
    <property type="evidence" value="ECO:0007669"/>
    <property type="project" value="InterPro"/>
</dbReference>
<reference evidence="1 2" key="1">
    <citation type="submission" date="2020-08" db="EMBL/GenBank/DDBJ databases">
        <title>Genomic Encyclopedia of Type Strains, Phase IV (KMG-V): Genome sequencing to study the core and pangenomes of soil and plant-associated prokaryotes.</title>
        <authorList>
            <person name="Whitman W."/>
        </authorList>
    </citation>
    <scope>NUCLEOTIDE SEQUENCE [LARGE SCALE GENOMIC DNA]</scope>
    <source>
        <strain evidence="1 2">M2T3</strain>
    </source>
</reference>
<gene>
    <name evidence="1" type="ORF">HDF25_000982</name>
</gene>
<dbReference type="SUPFAM" id="SSF48208">
    <property type="entry name" value="Six-hairpin glycosidases"/>
    <property type="match status" value="1"/>
</dbReference>
<organism evidence="1 2">
    <name type="scientific">Pedobacter cryoconitis</name>
    <dbReference type="NCBI Taxonomy" id="188932"/>
    <lineage>
        <taxon>Bacteria</taxon>
        <taxon>Pseudomonadati</taxon>
        <taxon>Bacteroidota</taxon>
        <taxon>Sphingobacteriia</taxon>
        <taxon>Sphingobacteriales</taxon>
        <taxon>Sphingobacteriaceae</taxon>
        <taxon>Pedobacter</taxon>
    </lineage>
</organism>
<proteinExistence type="predicted"/>
<dbReference type="InterPro" id="IPR008928">
    <property type="entry name" value="6-hairpin_glycosidase_sf"/>
</dbReference>
<dbReference type="EMBL" id="JACHCC010000002">
    <property type="protein sequence ID" value="MBB6498845.1"/>
    <property type="molecule type" value="Genomic_DNA"/>
</dbReference>
<dbReference type="RefSeq" id="WP_221450853.1">
    <property type="nucleotide sequence ID" value="NZ_JACHCC010000002.1"/>
</dbReference>
<comment type="caution">
    <text evidence="1">The sequence shown here is derived from an EMBL/GenBank/DDBJ whole genome shotgun (WGS) entry which is preliminary data.</text>
</comment>
<sequence length="721" mass="81900">MSGKFKYVPVRAVLLFFLCVLLSAVDAFSQQRSAGFCGSPLNDLYILLKKEKFQLKCYNEPGLAIKNAAPGSGVFIVADGYPKQGKVIKAGDLLIAKRKRLRLYVEYPNSLAGLNISDTVTKTKLERGIITSGVFGEQLKPMSLLGINDCHFFKVKVQHPLIVIGKVAGFSKAEYGIDDIETNPLLFHHDGMLVAMTKLSNFATGRYEPQDSWMSVMEYVVSWVADMKDFHFNQRLAYVSPMYAENTPLPENARKISIEKGVKWFYNGRFFIDSSWKNMMLKYQGDGSNPFGPPVSQSLPNGDGSLGILEGHASTIYFDGTQQYRYWMRADVQGESAYALAAAGSYLHKEEYYKVAANLADYTFYNSNLRGGAKNDKDSSAYGLIGWAVTHPGVFYEDDNARFLLGMIGASAYMNTDKWNKEIAEAIMGNFRTTGKQGFRGICLDEKDIQKLGWKHFWDSDLVNPHPHLESWIWACYLWLYDKTGYEPLLTKTKNAIRMTMEAYPGNWKWTNGIEQERARMVLPLAWLVRVEDTQEHRQWLDRVVSDLLKNQDASGAIREELGDPSKGMYNKSLSNKEYGLHEAPLIFENGDPVADMLYTNNFAFFSLNEAAHATGDKKYIAALNKLADFLTRIQVKSEQHKDLDGAWFRAFDYKRWDYWASNADAGWGAWCTLTGWTQSWIVTTQVLVQQDQSYWELTKRSKINNQMPQTVKIMFGNEVK</sequence>
<protein>
    <submittedName>
        <fullName evidence="1">Uncharacterized protein</fullName>
    </submittedName>
</protein>
<accession>A0A7X0MIR8</accession>
<evidence type="ECO:0000313" key="2">
    <source>
        <dbReference type="Proteomes" id="UP000521017"/>
    </source>
</evidence>
<name>A0A7X0MIR8_9SPHI</name>
<dbReference type="AlphaFoldDB" id="A0A7X0MIR8"/>